<name>V4LVC7_EUTSA</name>
<dbReference type="CDD" id="cd10910">
    <property type="entry name" value="PIN_limkain_b1_N_like"/>
    <property type="match status" value="1"/>
</dbReference>
<evidence type="ECO:0000259" key="4">
    <source>
        <dbReference type="Pfam" id="PF24620"/>
    </source>
</evidence>
<dbReference type="PANTHER" id="PTHR14379">
    <property type="entry name" value="LIMKAIN B LKAP"/>
    <property type="match status" value="1"/>
</dbReference>
<feature type="compositionally biased region" description="Basic and acidic residues" evidence="1">
    <location>
        <begin position="276"/>
        <end position="286"/>
    </location>
</feature>
<feature type="compositionally biased region" description="Polar residues" evidence="1">
    <location>
        <begin position="253"/>
        <end position="275"/>
    </location>
</feature>
<dbReference type="AlphaFoldDB" id="V4LVC7"/>
<dbReference type="GO" id="GO:0005777">
    <property type="term" value="C:peroxisome"/>
    <property type="evidence" value="ECO:0007669"/>
    <property type="project" value="InterPro"/>
</dbReference>
<dbReference type="Gramene" id="ESQ43853">
    <property type="protein sequence ID" value="ESQ43853"/>
    <property type="gene ID" value="EUTSA_v10005803mg"/>
</dbReference>
<dbReference type="GO" id="GO:0003729">
    <property type="term" value="F:mRNA binding"/>
    <property type="evidence" value="ECO:0007669"/>
    <property type="project" value="EnsemblPlants"/>
</dbReference>
<keyword evidence="6" id="KW-1185">Reference proteome</keyword>
<dbReference type="Pfam" id="PF14418">
    <property type="entry name" value="OHA"/>
    <property type="match status" value="1"/>
</dbReference>
<organism evidence="5 6">
    <name type="scientific">Eutrema salsugineum</name>
    <name type="common">Saltwater cress</name>
    <name type="synonym">Sisymbrium salsugineum</name>
    <dbReference type="NCBI Taxonomy" id="72664"/>
    <lineage>
        <taxon>Eukaryota</taxon>
        <taxon>Viridiplantae</taxon>
        <taxon>Streptophyta</taxon>
        <taxon>Embryophyta</taxon>
        <taxon>Tracheophyta</taxon>
        <taxon>Spermatophyta</taxon>
        <taxon>Magnoliopsida</taxon>
        <taxon>eudicotyledons</taxon>
        <taxon>Gunneridae</taxon>
        <taxon>Pentapetalae</taxon>
        <taxon>rosids</taxon>
        <taxon>malvids</taxon>
        <taxon>Brassicales</taxon>
        <taxon>Brassicaceae</taxon>
        <taxon>Eutremeae</taxon>
        <taxon>Eutrema</taxon>
    </lineage>
</organism>
<accession>V4LVC7</accession>
<evidence type="ECO:0000313" key="6">
    <source>
        <dbReference type="Proteomes" id="UP000030689"/>
    </source>
</evidence>
<dbReference type="InterPro" id="IPR025677">
    <property type="entry name" value="OST-HTH-assoc_dom"/>
</dbReference>
<feature type="domain" description="OST-HTH associated" evidence="3">
    <location>
        <begin position="675"/>
        <end position="736"/>
    </location>
</feature>
<protein>
    <recommendedName>
        <fullName evidence="7">NYN domain-containing protein</fullName>
    </recommendedName>
</protein>
<feature type="compositionally biased region" description="Polar residues" evidence="1">
    <location>
        <begin position="312"/>
        <end position="321"/>
    </location>
</feature>
<dbReference type="Pfam" id="PF24620">
    <property type="entry name" value="DUF7625"/>
    <property type="match status" value="1"/>
</dbReference>
<dbReference type="InterPro" id="IPR056042">
    <property type="entry name" value="DUF7625"/>
</dbReference>
<dbReference type="GO" id="GO:0010468">
    <property type="term" value="P:regulation of gene expression"/>
    <property type="evidence" value="ECO:0007669"/>
    <property type="project" value="InterPro"/>
</dbReference>
<feature type="domain" description="DUF7625" evidence="4">
    <location>
        <begin position="557"/>
        <end position="650"/>
    </location>
</feature>
<feature type="region of interest" description="Disordered" evidence="1">
    <location>
        <begin position="490"/>
        <end position="551"/>
    </location>
</feature>
<evidence type="ECO:0000259" key="3">
    <source>
        <dbReference type="Pfam" id="PF14418"/>
    </source>
</evidence>
<dbReference type="EMBL" id="KI517455">
    <property type="protein sequence ID" value="ESQ43853.1"/>
    <property type="molecule type" value="Genomic_DNA"/>
</dbReference>
<evidence type="ECO:0008006" key="7">
    <source>
        <dbReference type="Google" id="ProtNLM"/>
    </source>
</evidence>
<gene>
    <name evidence="5" type="ORF">EUTSA_v10005803mg</name>
</gene>
<evidence type="ECO:0000313" key="5">
    <source>
        <dbReference type="EMBL" id="ESQ43853.1"/>
    </source>
</evidence>
<feature type="domain" description="NYN" evidence="2">
    <location>
        <begin position="86"/>
        <end position="222"/>
    </location>
</feature>
<dbReference type="STRING" id="72664.V4LVC7"/>
<dbReference type="Pfam" id="PF01936">
    <property type="entry name" value="NYN"/>
    <property type="match status" value="1"/>
</dbReference>
<feature type="compositionally biased region" description="Polar residues" evidence="1">
    <location>
        <begin position="495"/>
        <end position="519"/>
    </location>
</feature>
<feature type="region of interest" description="Disordered" evidence="1">
    <location>
        <begin position="428"/>
        <end position="462"/>
    </location>
</feature>
<dbReference type="PANTHER" id="PTHR14379:SF7">
    <property type="entry name" value="ENDONUCLEASE OR GLYCOSYL HYDROLASE-RELATED"/>
    <property type="match status" value="1"/>
</dbReference>
<dbReference type="eggNOG" id="ENOG502QWNR">
    <property type="taxonomic scope" value="Eukaryota"/>
</dbReference>
<evidence type="ECO:0000256" key="1">
    <source>
        <dbReference type="SAM" id="MobiDB-lite"/>
    </source>
</evidence>
<proteinExistence type="predicted"/>
<sequence>MHENFPLTTVSKHYFLVSTNANKAITTILYQSKRFIIHSRNYPSPRVPRIVATLKAAAMNTAGEADTETMPVVAAEMAEAQYVRAKTAVWWDIENCQVPKGVDAHGIAQNISSALVKMNYCGPVSISAFGDTNRIPPAIQQALNSTGIALNHVPAGAKDASDKKILVNMFCWALDNPAPANFMLISGDRDFSDALHQLRLRRYNVLLAQPRKASVPLVHAARTVWLWTSLSAGGSPLSRTESLQLIANATLPTSSVSETSPTQEYVPSSQPLDSNPDTRRNFDNKFKVKYLPKSSNHQPAAPKVQENKPNDNQRQQQNTQGKLFKKPHEFLTSSEPSVSTTIPAPILPTSNVNSFPGNVMSNPQNQYNYPPRPVPFPPRLPYPNNPDPSWNNGNSIPNHAQNYYPNAPRPGAPNIRPSYGNVFRPYRPENPHPPIGNGFRPMHPRNDGPRYPSPPLMAAPDLSNLSVSQYPSQTQNRPKFNPQVRHEFRPKMESSHSPSLNGPNKGNLPRSSSGSSAPVTRSTTTTGYTNSSTPGVLPSQPSVVTTVSGSSNGVWGTQECPPPSEYVQGLIGVILHALNILKTEKIMPTEPNISDCIQYGDPKHRGTDVKKALDGAKEHHMIMVINMGKLKLYIGKDEALWNCVNPLGGNPKQYPKPTWDRIQQFLTSSSGREAIMSTQCRYEAAQVLKKECLKEYTLGDIVQILNITTTSKKWITHHQTGWKPITINLAAETTNEKDNPETVTGIQTVA</sequence>
<dbReference type="InterPro" id="IPR021139">
    <property type="entry name" value="NYN"/>
</dbReference>
<dbReference type="KEGG" id="eus:EUTSA_v10005803mg"/>
<feature type="compositionally biased region" description="Low complexity" evidence="1">
    <location>
        <begin position="520"/>
        <end position="533"/>
    </location>
</feature>
<dbReference type="OMA" id="VNQPNIS"/>
<dbReference type="GO" id="GO:0004540">
    <property type="term" value="F:RNA nuclease activity"/>
    <property type="evidence" value="ECO:0007669"/>
    <property type="project" value="InterPro"/>
</dbReference>
<evidence type="ECO:0000259" key="2">
    <source>
        <dbReference type="Pfam" id="PF01936"/>
    </source>
</evidence>
<dbReference type="InterPro" id="IPR024768">
    <property type="entry name" value="Marf1"/>
</dbReference>
<feature type="region of interest" description="Disordered" evidence="1">
    <location>
        <begin position="253"/>
        <end position="327"/>
    </location>
</feature>
<dbReference type="Proteomes" id="UP000030689">
    <property type="component" value="Unassembled WGS sequence"/>
</dbReference>
<feature type="compositionally biased region" description="Low complexity" evidence="1">
    <location>
        <begin position="542"/>
        <end position="551"/>
    </location>
</feature>
<reference evidence="5 6" key="1">
    <citation type="journal article" date="2013" name="Front. Plant Sci.">
        <title>The Reference Genome of the Halophytic Plant Eutrema salsugineum.</title>
        <authorList>
            <person name="Yang R."/>
            <person name="Jarvis D.E."/>
            <person name="Chen H."/>
            <person name="Beilstein M.A."/>
            <person name="Grimwood J."/>
            <person name="Jenkins J."/>
            <person name="Shu S."/>
            <person name="Prochnik S."/>
            <person name="Xin M."/>
            <person name="Ma C."/>
            <person name="Schmutz J."/>
            <person name="Wing R.A."/>
            <person name="Mitchell-Olds T."/>
            <person name="Schumaker K.S."/>
            <person name="Wang X."/>
        </authorList>
    </citation>
    <scope>NUCLEOTIDE SEQUENCE [LARGE SCALE GENOMIC DNA]</scope>
</reference>
<dbReference type="Gene3D" id="3.40.50.1010">
    <property type="entry name" value="5'-nuclease"/>
    <property type="match status" value="1"/>
</dbReference>